<protein>
    <submittedName>
        <fullName evidence="1">Uncharacterized protein</fullName>
    </submittedName>
</protein>
<dbReference type="KEGG" id="mrr:Moror_17380"/>
<evidence type="ECO:0000313" key="1">
    <source>
        <dbReference type="EMBL" id="ESK97754.1"/>
    </source>
</evidence>
<evidence type="ECO:0000313" key="2">
    <source>
        <dbReference type="Proteomes" id="UP000017559"/>
    </source>
</evidence>
<name>V2Z1C9_MONRO</name>
<keyword evidence="2" id="KW-1185">Reference proteome</keyword>
<accession>V2Z1C9</accession>
<dbReference type="AlphaFoldDB" id="V2Z1C9"/>
<gene>
    <name evidence="1" type="ORF">Moror_17380</name>
</gene>
<sequence>MYRHDLDMTRQKHQAISYISERVALDPQNYRCPRKVLEKLTECHGYIATHWAVDAKAVMNANPNEDTQD</sequence>
<proteinExistence type="predicted"/>
<organism evidence="1 2">
    <name type="scientific">Moniliophthora roreri (strain MCA 2997)</name>
    <name type="common">Cocoa frosty pod rot fungus</name>
    <name type="synonym">Crinipellis roreri</name>
    <dbReference type="NCBI Taxonomy" id="1381753"/>
    <lineage>
        <taxon>Eukaryota</taxon>
        <taxon>Fungi</taxon>
        <taxon>Dikarya</taxon>
        <taxon>Basidiomycota</taxon>
        <taxon>Agaricomycotina</taxon>
        <taxon>Agaricomycetes</taxon>
        <taxon>Agaricomycetidae</taxon>
        <taxon>Agaricales</taxon>
        <taxon>Marasmiineae</taxon>
        <taxon>Marasmiaceae</taxon>
        <taxon>Moniliophthora</taxon>
    </lineage>
</organism>
<comment type="caution">
    <text evidence="1">The sequence shown here is derived from an EMBL/GenBank/DDBJ whole genome shotgun (WGS) entry which is preliminary data.</text>
</comment>
<reference evidence="1 2" key="1">
    <citation type="journal article" date="2014" name="BMC Genomics">
        <title>Genome and secretome analysis of the hemibiotrophic fungal pathogen, Moniliophthora roreri, which causes frosty pod rot disease of cacao: mechanisms of the biotrophic and necrotrophic phases.</title>
        <authorList>
            <person name="Meinhardt L.W."/>
            <person name="Costa G.G.L."/>
            <person name="Thomazella D.P.T."/>
            <person name="Teixeira P.J.P.L."/>
            <person name="Carazzolle M.F."/>
            <person name="Schuster S.C."/>
            <person name="Carlson J.E."/>
            <person name="Guiltinan M.J."/>
            <person name="Mieczkowski P."/>
            <person name="Farmer A."/>
            <person name="Ramaraj T."/>
            <person name="Crozier J."/>
            <person name="Davis R.E."/>
            <person name="Shao J."/>
            <person name="Melnick R.L."/>
            <person name="Pereira G.A.G."/>
            <person name="Bailey B.A."/>
        </authorList>
    </citation>
    <scope>NUCLEOTIDE SEQUENCE [LARGE SCALE GENOMIC DNA]</scope>
    <source>
        <strain evidence="1 2">MCA 2997</strain>
    </source>
</reference>
<dbReference type="Proteomes" id="UP000017559">
    <property type="component" value="Unassembled WGS sequence"/>
</dbReference>
<dbReference type="HOGENOM" id="CLU_2776497_0_0_1"/>
<dbReference type="EMBL" id="AWSO01000018">
    <property type="protein sequence ID" value="ESK97754.1"/>
    <property type="molecule type" value="Genomic_DNA"/>
</dbReference>